<dbReference type="Pfam" id="PF00149">
    <property type="entry name" value="Metallophos"/>
    <property type="match status" value="1"/>
</dbReference>
<dbReference type="PANTHER" id="PTHR43143">
    <property type="entry name" value="METALLOPHOSPHOESTERASE, CALCINEURIN SUPERFAMILY"/>
    <property type="match status" value="1"/>
</dbReference>
<dbReference type="SUPFAM" id="SSF56300">
    <property type="entry name" value="Metallo-dependent phosphatases"/>
    <property type="match status" value="1"/>
</dbReference>
<feature type="region of interest" description="Disordered" evidence="1">
    <location>
        <begin position="32"/>
        <end position="128"/>
    </location>
</feature>
<feature type="compositionally biased region" description="Low complexity" evidence="1">
    <location>
        <begin position="32"/>
        <end position="42"/>
    </location>
</feature>
<keyword evidence="2" id="KW-0732">Signal</keyword>
<feature type="compositionally biased region" description="Polar residues" evidence="1">
    <location>
        <begin position="59"/>
        <end position="69"/>
    </location>
</feature>
<evidence type="ECO:0000313" key="5">
    <source>
        <dbReference type="Proteomes" id="UP001150924"/>
    </source>
</evidence>
<keyword evidence="5" id="KW-1185">Reference proteome</keyword>
<feature type="chain" id="PRO_5040926422" evidence="2">
    <location>
        <begin position="26"/>
        <end position="511"/>
    </location>
</feature>
<proteinExistence type="predicted"/>
<dbReference type="AlphaFoldDB" id="A0A9X3ELA0"/>
<evidence type="ECO:0000256" key="1">
    <source>
        <dbReference type="SAM" id="MobiDB-lite"/>
    </source>
</evidence>
<dbReference type="InterPro" id="IPR029052">
    <property type="entry name" value="Metallo-depent_PP-like"/>
</dbReference>
<dbReference type="InterPro" id="IPR051918">
    <property type="entry name" value="STPP_CPPED1"/>
</dbReference>
<dbReference type="PANTHER" id="PTHR43143:SF5">
    <property type="entry name" value="SECRETED PROTEIN"/>
    <property type="match status" value="1"/>
</dbReference>
<evidence type="ECO:0000256" key="2">
    <source>
        <dbReference type="SAM" id="SignalP"/>
    </source>
</evidence>
<evidence type="ECO:0000313" key="4">
    <source>
        <dbReference type="EMBL" id="MCY1005810.1"/>
    </source>
</evidence>
<feature type="signal peptide" evidence="2">
    <location>
        <begin position="1"/>
        <end position="25"/>
    </location>
</feature>
<dbReference type="RefSeq" id="WP_267767655.1">
    <property type="nucleotide sequence ID" value="NZ_JAPNKE010000002.1"/>
</dbReference>
<evidence type="ECO:0000259" key="3">
    <source>
        <dbReference type="Pfam" id="PF00149"/>
    </source>
</evidence>
<feature type="compositionally biased region" description="Low complexity" evidence="1">
    <location>
        <begin position="85"/>
        <end position="94"/>
    </location>
</feature>
<protein>
    <submittedName>
        <fullName evidence="4">Metallophosphoesterase</fullName>
    </submittedName>
</protein>
<dbReference type="PROSITE" id="PS51257">
    <property type="entry name" value="PROKAR_LIPOPROTEIN"/>
    <property type="match status" value="1"/>
</dbReference>
<name>A0A9X3ELA0_9BACT</name>
<comment type="caution">
    <text evidence="4">The sequence shown here is derived from an EMBL/GenBank/DDBJ whole genome shotgun (WGS) entry which is preliminary data.</text>
</comment>
<sequence length="511" mass="54702">MPARLRLTSLALVALVAACGDNAPALVPATASATGSTTASSTEGNTPTSTTKPDDGTTAPDQPVTTTAASTGDEPGTSGDGPGTTGDETGTTGETDTEDEPLLPGCGDTPPADFHAEPSAPAEGAAVPGPSVDLEVTIGGTILADATAKFHLREVHTLTDADDFTIVILPDTQNYTQFPGNFPQYPAQTQWVWDHRNTDNIVAVLHNGDVVQHGNIEEIEWERAQTAMSTLEKTGTKFPDGIPYGIAVGNHDNGASFHDDVPNSTTLFNKYFGVKRFEDRAYYGGHYGNKNDNNWILVRAGNLDIVMVSLEYRGDLGQDPDVLAWARGVFEDHPHALGIVNSHHIVKANGDFSAEGKQIYDVMKKIDNVQLMTSGHIKQFRARRTDNYMGHKIHSMLADYQDLILPGEGCAGGCGYMRIWRFSPKKNQVKVETYSPSLDKSMTSDKEQFTLALDLSAATGVFEVVGQAAGPGAALAHTVSDLKPGATYEWYAIVKECGAKVTTPTRTFTVE</sequence>
<feature type="domain" description="Calcineurin-like phosphoesterase" evidence="3">
    <location>
        <begin position="165"/>
        <end position="377"/>
    </location>
</feature>
<dbReference type="InterPro" id="IPR004843">
    <property type="entry name" value="Calcineurin-like_PHP"/>
</dbReference>
<dbReference type="EMBL" id="JAPNKE010000002">
    <property type="protein sequence ID" value="MCY1005810.1"/>
    <property type="molecule type" value="Genomic_DNA"/>
</dbReference>
<organism evidence="4 5">
    <name type="scientific">Nannocystis pusilla</name>
    <dbReference type="NCBI Taxonomy" id="889268"/>
    <lineage>
        <taxon>Bacteria</taxon>
        <taxon>Pseudomonadati</taxon>
        <taxon>Myxococcota</taxon>
        <taxon>Polyangia</taxon>
        <taxon>Nannocystales</taxon>
        <taxon>Nannocystaceae</taxon>
        <taxon>Nannocystis</taxon>
    </lineage>
</organism>
<reference evidence="4" key="1">
    <citation type="submission" date="2022-11" db="EMBL/GenBank/DDBJ databases">
        <title>Minimal conservation of predation-associated metabolite biosynthetic gene clusters underscores biosynthetic potential of Myxococcota including descriptions for ten novel species: Archangium lansinium sp. nov., Myxococcus landrumus sp. nov., Nannocystis bai.</title>
        <authorList>
            <person name="Ahearne A."/>
            <person name="Stevens C."/>
            <person name="Phillips K."/>
        </authorList>
    </citation>
    <scope>NUCLEOTIDE SEQUENCE</scope>
    <source>
        <strain evidence="4">Na p29</strain>
    </source>
</reference>
<dbReference type="Gene3D" id="3.60.21.10">
    <property type="match status" value="1"/>
</dbReference>
<dbReference type="Proteomes" id="UP001150924">
    <property type="component" value="Unassembled WGS sequence"/>
</dbReference>
<dbReference type="GO" id="GO:0016787">
    <property type="term" value="F:hydrolase activity"/>
    <property type="evidence" value="ECO:0007669"/>
    <property type="project" value="InterPro"/>
</dbReference>
<accession>A0A9X3ELA0</accession>
<gene>
    <name evidence="4" type="ORF">OV079_09575</name>
</gene>